<dbReference type="InterPro" id="IPR050924">
    <property type="entry name" value="Peroxiredoxin_BCP/PrxQ"/>
</dbReference>
<keyword evidence="1" id="KW-0575">Peroxidase</keyword>
<evidence type="ECO:0000256" key="2">
    <source>
        <dbReference type="ARBA" id="ARBA00022862"/>
    </source>
</evidence>
<dbReference type="GO" id="GO:0045454">
    <property type="term" value="P:cell redox homeostasis"/>
    <property type="evidence" value="ECO:0007669"/>
    <property type="project" value="TreeGrafter"/>
</dbReference>
<dbReference type="PANTHER" id="PTHR42801:SF21">
    <property type="entry name" value="BCPB PROTEIN"/>
    <property type="match status" value="1"/>
</dbReference>
<dbReference type="GO" id="GO:0005737">
    <property type="term" value="C:cytoplasm"/>
    <property type="evidence" value="ECO:0007669"/>
    <property type="project" value="TreeGrafter"/>
</dbReference>
<dbReference type="RefSeq" id="WP_072857697.1">
    <property type="nucleotide sequence ID" value="NZ_FQUE01000006.1"/>
</dbReference>
<evidence type="ECO:0000259" key="6">
    <source>
        <dbReference type="PROSITE" id="PS51352"/>
    </source>
</evidence>
<keyword evidence="8" id="KW-1185">Reference proteome</keyword>
<evidence type="ECO:0000256" key="4">
    <source>
        <dbReference type="ARBA" id="ARBA00023157"/>
    </source>
</evidence>
<dbReference type="PROSITE" id="PS51352">
    <property type="entry name" value="THIOREDOXIN_2"/>
    <property type="match status" value="1"/>
</dbReference>
<sequence length="188" mass="20331">MSLTSVDWTTIPAPRDDGGAAHLTGLAMPPVALPATDGRTVDLSALPGLAVIYIYPMTGRPDRPLPADWDATPGARGCTPQSCAYRDHFADLRDRGVDHLFGLSTQTTAWQAEAVSRLHLPYPLLSDADLSLTRALNLPTFQADGMTLLKRCTLILRDSVISQVNYPVYPPDQDAARVLAWLDDPVAP</sequence>
<dbReference type="PANTHER" id="PTHR42801">
    <property type="entry name" value="THIOREDOXIN-DEPENDENT PEROXIDE REDUCTASE"/>
    <property type="match status" value="1"/>
</dbReference>
<name>A0A1M5BJ20_LOKAT</name>
<dbReference type="GO" id="GO:0034599">
    <property type="term" value="P:cellular response to oxidative stress"/>
    <property type="evidence" value="ECO:0007669"/>
    <property type="project" value="TreeGrafter"/>
</dbReference>
<evidence type="ECO:0000256" key="1">
    <source>
        <dbReference type="ARBA" id="ARBA00022559"/>
    </source>
</evidence>
<organism evidence="7 8">
    <name type="scientific">Loktanella atrilutea</name>
    <dbReference type="NCBI Taxonomy" id="366533"/>
    <lineage>
        <taxon>Bacteria</taxon>
        <taxon>Pseudomonadati</taxon>
        <taxon>Pseudomonadota</taxon>
        <taxon>Alphaproteobacteria</taxon>
        <taxon>Rhodobacterales</taxon>
        <taxon>Roseobacteraceae</taxon>
        <taxon>Loktanella</taxon>
    </lineage>
</organism>
<dbReference type="CDD" id="cd03017">
    <property type="entry name" value="PRX_BCP"/>
    <property type="match status" value="1"/>
</dbReference>
<dbReference type="AlphaFoldDB" id="A0A1M5BJ20"/>
<evidence type="ECO:0000256" key="3">
    <source>
        <dbReference type="ARBA" id="ARBA00023002"/>
    </source>
</evidence>
<keyword evidence="2" id="KW-0049">Antioxidant</keyword>
<dbReference type="InterPro" id="IPR036249">
    <property type="entry name" value="Thioredoxin-like_sf"/>
</dbReference>
<dbReference type="OrthoDB" id="5296483at2"/>
<dbReference type="Proteomes" id="UP000183987">
    <property type="component" value="Unassembled WGS sequence"/>
</dbReference>
<dbReference type="SUPFAM" id="SSF52833">
    <property type="entry name" value="Thioredoxin-like"/>
    <property type="match status" value="1"/>
</dbReference>
<dbReference type="Gene3D" id="3.40.30.10">
    <property type="entry name" value="Glutaredoxin"/>
    <property type="match status" value="1"/>
</dbReference>
<dbReference type="InterPro" id="IPR013766">
    <property type="entry name" value="Thioredoxin_domain"/>
</dbReference>
<dbReference type="GO" id="GO:0008379">
    <property type="term" value="F:thioredoxin peroxidase activity"/>
    <property type="evidence" value="ECO:0007669"/>
    <property type="project" value="TreeGrafter"/>
</dbReference>
<accession>A0A1M5BJ20</accession>
<dbReference type="InterPro" id="IPR013740">
    <property type="entry name" value="Redoxin"/>
</dbReference>
<feature type="domain" description="Thioredoxin" evidence="6">
    <location>
        <begin position="22"/>
        <end position="187"/>
    </location>
</feature>
<evidence type="ECO:0000313" key="8">
    <source>
        <dbReference type="Proteomes" id="UP000183987"/>
    </source>
</evidence>
<dbReference type="STRING" id="366533.SAMN05444339_10634"/>
<protein>
    <submittedName>
        <fullName evidence="7">Peroxiredoxin</fullName>
    </submittedName>
</protein>
<evidence type="ECO:0000313" key="7">
    <source>
        <dbReference type="EMBL" id="SHF42426.1"/>
    </source>
</evidence>
<keyword evidence="3" id="KW-0560">Oxidoreductase</keyword>
<reference evidence="8" key="1">
    <citation type="submission" date="2016-11" db="EMBL/GenBank/DDBJ databases">
        <authorList>
            <person name="Varghese N."/>
            <person name="Submissions S."/>
        </authorList>
    </citation>
    <scope>NUCLEOTIDE SEQUENCE [LARGE SCALE GENOMIC DNA]</scope>
    <source>
        <strain evidence="8">DSM 29326</strain>
    </source>
</reference>
<dbReference type="EMBL" id="FQUE01000006">
    <property type="protein sequence ID" value="SHF42426.1"/>
    <property type="molecule type" value="Genomic_DNA"/>
</dbReference>
<keyword evidence="5" id="KW-0676">Redox-active center</keyword>
<evidence type="ECO:0000256" key="5">
    <source>
        <dbReference type="ARBA" id="ARBA00023284"/>
    </source>
</evidence>
<keyword evidence="4" id="KW-1015">Disulfide bond</keyword>
<proteinExistence type="predicted"/>
<gene>
    <name evidence="7" type="ORF">SAMN05444339_10634</name>
</gene>
<dbReference type="Pfam" id="PF08534">
    <property type="entry name" value="Redoxin"/>
    <property type="match status" value="1"/>
</dbReference>